<comment type="caution">
    <text evidence="2">The sequence shown here is derived from an EMBL/GenBank/DDBJ whole genome shotgun (WGS) entry which is preliminary data.</text>
</comment>
<protein>
    <recommendedName>
        <fullName evidence="1">DUF4325 domain-containing protein</fullName>
    </recommendedName>
</protein>
<name>A0A1J4RV49_9BACT</name>
<dbReference type="InterPro" id="IPR025474">
    <property type="entry name" value="DUF4325"/>
</dbReference>
<reference evidence="2 3" key="1">
    <citation type="journal article" date="2016" name="Environ. Microbiol.">
        <title>Genomic resolution of a cold subsurface aquifer community provides metabolic insights for novel microbes adapted to high CO concentrations.</title>
        <authorList>
            <person name="Probst A.J."/>
            <person name="Castelle C.J."/>
            <person name="Singh A."/>
            <person name="Brown C.T."/>
            <person name="Anantharaman K."/>
            <person name="Sharon I."/>
            <person name="Hug L.A."/>
            <person name="Burstein D."/>
            <person name="Emerson J.B."/>
            <person name="Thomas B.C."/>
            <person name="Banfield J.F."/>
        </authorList>
    </citation>
    <scope>NUCLEOTIDE SEQUENCE [LARGE SCALE GENOMIC DNA]</scope>
    <source>
        <strain evidence="2">CG1_02_42_45</strain>
    </source>
</reference>
<evidence type="ECO:0000313" key="3">
    <source>
        <dbReference type="Proteomes" id="UP000182753"/>
    </source>
</evidence>
<sequence length="93" mass="10483">MRIELKKFGDILISRPAGREAYLIISSNLINVIKEEENIVIDFAGVKVLTPSWADEVITKLAENYFVKVENTGNPTVRETLKTLSRYSGLRVS</sequence>
<organism evidence="2 3">
    <name type="scientific">Candidatus Berkelbacteria bacterium CG1_02_42_45</name>
    <dbReference type="NCBI Taxonomy" id="1805036"/>
    <lineage>
        <taxon>Bacteria</taxon>
        <taxon>Candidatus Berkelbacteria</taxon>
    </lineage>
</organism>
<dbReference type="EMBL" id="MNUJ01000022">
    <property type="protein sequence ID" value="OIN89877.1"/>
    <property type="molecule type" value="Genomic_DNA"/>
</dbReference>
<dbReference type="Proteomes" id="UP000182753">
    <property type="component" value="Unassembled WGS sequence"/>
</dbReference>
<evidence type="ECO:0000259" key="1">
    <source>
        <dbReference type="Pfam" id="PF14213"/>
    </source>
</evidence>
<dbReference type="Pfam" id="PF14213">
    <property type="entry name" value="DUF4325"/>
    <property type="match status" value="1"/>
</dbReference>
<accession>A0A1J4RV49</accession>
<evidence type="ECO:0000313" key="2">
    <source>
        <dbReference type="EMBL" id="OIN89877.1"/>
    </source>
</evidence>
<feature type="domain" description="DUF4325" evidence="1">
    <location>
        <begin position="29"/>
        <end position="67"/>
    </location>
</feature>
<gene>
    <name evidence="2" type="ORF">AUJ40_01105</name>
</gene>
<dbReference type="AlphaFoldDB" id="A0A1J4RV49"/>
<proteinExistence type="predicted"/>